<protein>
    <submittedName>
        <fullName evidence="2">Uncharacterized protein</fullName>
    </submittedName>
</protein>
<comment type="caution">
    <text evidence="2">The sequence shown here is derived from an EMBL/GenBank/DDBJ whole genome shotgun (WGS) entry which is preliminary data.</text>
</comment>
<gene>
    <name evidence="2" type="ORF">ACFQKD_01920</name>
</gene>
<proteinExistence type="predicted"/>
<sequence length="103" mass="10779">MTDVNALLAEALAQYGVEISVSVLAMLLGLALWARRLSKVGSKTAGVASQGVRDVQLAAGLLLVLVLLGWVSIQPSQIQASLTLAWEQGGRLAGELMQRGVLP</sequence>
<keyword evidence="1" id="KW-1133">Transmembrane helix</keyword>
<dbReference type="Proteomes" id="UP001596388">
    <property type="component" value="Unassembled WGS sequence"/>
</dbReference>
<feature type="transmembrane region" description="Helical" evidence="1">
    <location>
        <begin position="55"/>
        <end position="73"/>
    </location>
</feature>
<feature type="transmembrane region" description="Helical" evidence="1">
    <location>
        <begin position="12"/>
        <end position="34"/>
    </location>
</feature>
<evidence type="ECO:0000313" key="3">
    <source>
        <dbReference type="Proteomes" id="UP001596388"/>
    </source>
</evidence>
<dbReference type="GeneID" id="79270069"/>
<keyword evidence="1" id="KW-0472">Membrane</keyword>
<organism evidence="2 3">
    <name type="scientific">Halobaculum marinum</name>
    <dbReference type="NCBI Taxonomy" id="3031996"/>
    <lineage>
        <taxon>Archaea</taxon>
        <taxon>Methanobacteriati</taxon>
        <taxon>Methanobacteriota</taxon>
        <taxon>Stenosarchaea group</taxon>
        <taxon>Halobacteria</taxon>
        <taxon>Halobacteriales</taxon>
        <taxon>Haloferacaceae</taxon>
        <taxon>Halobaculum</taxon>
    </lineage>
</organism>
<dbReference type="EMBL" id="JBHTAG010000002">
    <property type="protein sequence ID" value="MFC7096047.1"/>
    <property type="molecule type" value="Genomic_DNA"/>
</dbReference>
<reference evidence="2 3" key="1">
    <citation type="journal article" date="2019" name="Int. J. Syst. Evol. Microbiol.">
        <title>The Global Catalogue of Microorganisms (GCM) 10K type strain sequencing project: providing services to taxonomists for standard genome sequencing and annotation.</title>
        <authorList>
            <consortium name="The Broad Institute Genomics Platform"/>
            <consortium name="The Broad Institute Genome Sequencing Center for Infectious Disease"/>
            <person name="Wu L."/>
            <person name="Ma J."/>
        </authorList>
    </citation>
    <scope>NUCLEOTIDE SEQUENCE [LARGE SCALE GENOMIC DNA]</scope>
    <source>
        <strain evidence="2 3">DT55</strain>
    </source>
</reference>
<evidence type="ECO:0000256" key="1">
    <source>
        <dbReference type="SAM" id="Phobius"/>
    </source>
</evidence>
<keyword evidence="1" id="KW-0812">Transmembrane</keyword>
<dbReference type="RefSeq" id="WP_276236470.1">
    <property type="nucleotide sequence ID" value="NZ_CP119989.1"/>
</dbReference>
<keyword evidence="3" id="KW-1185">Reference proteome</keyword>
<evidence type="ECO:0000313" key="2">
    <source>
        <dbReference type="EMBL" id="MFC7096047.1"/>
    </source>
</evidence>
<name>A0ABD5WR96_9EURY</name>
<dbReference type="AlphaFoldDB" id="A0ABD5WR96"/>
<accession>A0ABD5WR96</accession>